<evidence type="ECO:0000256" key="1">
    <source>
        <dbReference type="SAM" id="Phobius"/>
    </source>
</evidence>
<dbReference type="SUPFAM" id="SSF48452">
    <property type="entry name" value="TPR-like"/>
    <property type="match status" value="1"/>
</dbReference>
<evidence type="ECO:0000313" key="2">
    <source>
        <dbReference type="EMBL" id="MBK0382496.1"/>
    </source>
</evidence>
<keyword evidence="1" id="KW-0812">Transmembrane</keyword>
<accession>A0ABS1BJH3</accession>
<protein>
    <recommendedName>
        <fullName evidence="4">Tetratricopeptide repeat-containing protein</fullName>
    </recommendedName>
</protein>
<keyword evidence="1" id="KW-1133">Transmembrane helix</keyword>
<gene>
    <name evidence="2" type="ORF">I5M32_05930</name>
</gene>
<keyword evidence="3" id="KW-1185">Reference proteome</keyword>
<dbReference type="EMBL" id="JAEHFY010000007">
    <property type="protein sequence ID" value="MBK0382496.1"/>
    <property type="molecule type" value="Genomic_DNA"/>
</dbReference>
<dbReference type="RefSeq" id="WP_200585279.1">
    <property type="nucleotide sequence ID" value="NZ_JAEHFY010000007.1"/>
</dbReference>
<evidence type="ECO:0000313" key="3">
    <source>
        <dbReference type="Proteomes" id="UP000660024"/>
    </source>
</evidence>
<keyword evidence="1" id="KW-0472">Membrane</keyword>
<name>A0ABS1BJH3_9SPHI</name>
<feature type="transmembrane region" description="Helical" evidence="1">
    <location>
        <begin position="90"/>
        <end position="107"/>
    </location>
</feature>
<evidence type="ECO:0008006" key="4">
    <source>
        <dbReference type="Google" id="ProtNLM"/>
    </source>
</evidence>
<dbReference type="Gene3D" id="1.25.40.10">
    <property type="entry name" value="Tetratricopeptide repeat domain"/>
    <property type="match status" value="1"/>
</dbReference>
<proteinExistence type="predicted"/>
<reference evidence="2 3" key="1">
    <citation type="submission" date="2020-12" db="EMBL/GenBank/DDBJ databases">
        <title>Bacterial novel species Pedobacter sp. SD-b isolated from soil.</title>
        <authorList>
            <person name="Jung H.-Y."/>
        </authorList>
    </citation>
    <scope>NUCLEOTIDE SEQUENCE [LARGE SCALE GENOMIC DNA]</scope>
    <source>
        <strain evidence="2 3">SD-b</strain>
    </source>
</reference>
<dbReference type="Proteomes" id="UP000660024">
    <property type="component" value="Unassembled WGS sequence"/>
</dbReference>
<comment type="caution">
    <text evidence="2">The sequence shown here is derived from an EMBL/GenBank/DDBJ whole genome shotgun (WGS) entry which is preliminary data.</text>
</comment>
<organism evidence="2 3">
    <name type="scientific">Pedobacter segetis</name>
    <dbReference type="NCBI Taxonomy" id="2793069"/>
    <lineage>
        <taxon>Bacteria</taxon>
        <taxon>Pseudomonadati</taxon>
        <taxon>Bacteroidota</taxon>
        <taxon>Sphingobacteriia</taxon>
        <taxon>Sphingobacteriales</taxon>
        <taxon>Sphingobacteriaceae</taxon>
        <taxon>Pedobacter</taxon>
    </lineage>
</organism>
<dbReference type="InterPro" id="IPR011990">
    <property type="entry name" value="TPR-like_helical_dom_sf"/>
</dbReference>
<sequence>MENQNLENIIRYVNGEMQANEKEVFEQELATNINLKEDLLLYLNVDKTLRSEFSNNKTDRAFKENLVSLNQQYFKAEQKPTAKIIKINRLWYAAAILIVGLLIWAPWNHDIYDKYADTEMVSFAERGAVNQDNLQAATDAFNAKDFNKAKGLLQPLVKENPDDDMLKFYLGLTQFQTKEYEKAKSNFTTVNKRASIFKYDAAFYMALTYLKQDNKAEAKVWLNKIPKDSDEHQKAKDILDNL</sequence>